<keyword evidence="2" id="KW-1185">Reference proteome</keyword>
<reference evidence="1" key="1">
    <citation type="submission" date="2023-04" db="EMBL/GenBank/DDBJ databases">
        <authorList>
            <consortium name="ELIXIR-Norway"/>
        </authorList>
    </citation>
    <scope>NUCLEOTIDE SEQUENCE [LARGE SCALE GENOMIC DNA]</scope>
</reference>
<evidence type="ECO:0000313" key="1">
    <source>
        <dbReference type="EMBL" id="CAI9172000.1"/>
    </source>
</evidence>
<accession>A0ABN8ZDX7</accession>
<name>A0ABN8ZDX7_RANTA</name>
<dbReference type="Proteomes" id="UP001176941">
    <property type="component" value="Chromosome 32"/>
</dbReference>
<organism evidence="1 2">
    <name type="scientific">Rangifer tarandus platyrhynchus</name>
    <name type="common">Svalbard reindeer</name>
    <dbReference type="NCBI Taxonomy" id="3082113"/>
    <lineage>
        <taxon>Eukaryota</taxon>
        <taxon>Metazoa</taxon>
        <taxon>Chordata</taxon>
        <taxon>Craniata</taxon>
        <taxon>Vertebrata</taxon>
        <taxon>Euteleostomi</taxon>
        <taxon>Mammalia</taxon>
        <taxon>Eutheria</taxon>
        <taxon>Laurasiatheria</taxon>
        <taxon>Artiodactyla</taxon>
        <taxon>Ruminantia</taxon>
        <taxon>Pecora</taxon>
        <taxon>Cervidae</taxon>
        <taxon>Odocoileinae</taxon>
        <taxon>Rangifer</taxon>
    </lineage>
</organism>
<protein>
    <submittedName>
        <fullName evidence="1">Uncharacterized protein</fullName>
    </submittedName>
</protein>
<dbReference type="EMBL" id="OX459968">
    <property type="protein sequence ID" value="CAI9172000.1"/>
    <property type="molecule type" value="Genomic_DNA"/>
</dbReference>
<evidence type="ECO:0000313" key="2">
    <source>
        <dbReference type="Proteomes" id="UP001176941"/>
    </source>
</evidence>
<sequence length="223" mass="24326">MCPVRQLRAALGIPGAGGDSCSLELRVCAIRGCRQACKKAEISPAPPSSHRLLESRGGGAWLTAEGAAGPGSSDWGGFRSGWLWLLPWMREARTGESFLDEGSRSHPFSFSKEKGDLLFLEKQITLPVPGKKINRAGEKTFSPPPVASLAFRLLGREEGICEGDWRSRLLLSLPREVHRFSRSFLESGPGETGRESLAGGRKPKKITDVLLWSFLPSLKEDGR</sequence>
<gene>
    <name evidence="1" type="ORF">MRATA1EN1_LOCUS20962</name>
</gene>
<proteinExistence type="predicted"/>